<dbReference type="Proteomes" id="UP001055172">
    <property type="component" value="Unassembled WGS sequence"/>
</dbReference>
<dbReference type="AlphaFoldDB" id="A0AA37H1A6"/>
<protein>
    <submittedName>
        <fullName evidence="1">Uncharacterized protein</fullName>
    </submittedName>
</protein>
<organism evidence="1 2">
    <name type="scientific">Colletotrichum liriopes</name>
    <dbReference type="NCBI Taxonomy" id="708192"/>
    <lineage>
        <taxon>Eukaryota</taxon>
        <taxon>Fungi</taxon>
        <taxon>Dikarya</taxon>
        <taxon>Ascomycota</taxon>
        <taxon>Pezizomycotina</taxon>
        <taxon>Sordariomycetes</taxon>
        <taxon>Hypocreomycetidae</taxon>
        <taxon>Glomerellales</taxon>
        <taxon>Glomerellaceae</taxon>
        <taxon>Colletotrichum</taxon>
        <taxon>Colletotrichum spaethianum species complex</taxon>
    </lineage>
</organism>
<sequence>MPFGTIPVEISDPISGRGAPLKTKAQYSQSAYGSHTVKPIRGQALDIHVEQPASTCWKAIFRGRPVPRALIEAVAIFNVDKLSCNEAIVVLQTL</sequence>
<name>A0AA37H1A6_9PEZI</name>
<proteinExistence type="predicted"/>
<evidence type="ECO:0000313" key="1">
    <source>
        <dbReference type="EMBL" id="GJC91158.1"/>
    </source>
</evidence>
<comment type="caution">
    <text evidence="1">The sequence shown here is derived from an EMBL/GenBank/DDBJ whole genome shotgun (WGS) entry which is preliminary data.</text>
</comment>
<reference evidence="1 2" key="1">
    <citation type="submission" date="2021-07" db="EMBL/GenBank/DDBJ databases">
        <title>Genome data of Colletotrichum spaethianum.</title>
        <authorList>
            <person name="Utami Y.D."/>
            <person name="Hiruma K."/>
        </authorList>
    </citation>
    <scope>NUCLEOTIDE SEQUENCE [LARGE SCALE GENOMIC DNA]</scope>
    <source>
        <strain evidence="1 2">MAFF 242679</strain>
    </source>
</reference>
<evidence type="ECO:0000313" key="2">
    <source>
        <dbReference type="Proteomes" id="UP001055172"/>
    </source>
</evidence>
<accession>A0AA37H1A6</accession>
<dbReference type="EMBL" id="BPPX01000076">
    <property type="protein sequence ID" value="GJC91158.1"/>
    <property type="molecule type" value="Genomic_DNA"/>
</dbReference>
<gene>
    <name evidence="1" type="ORF">ColLi_13996</name>
</gene>
<keyword evidence="2" id="KW-1185">Reference proteome</keyword>